<feature type="compositionally biased region" description="Basic and acidic residues" evidence="1">
    <location>
        <begin position="107"/>
        <end position="116"/>
    </location>
</feature>
<reference evidence="2" key="1">
    <citation type="journal article" date="2023" name="Science">
        <title>Genome structures resolve the early diversification of teleost fishes.</title>
        <authorList>
            <person name="Parey E."/>
            <person name="Louis A."/>
            <person name="Montfort J."/>
            <person name="Bouchez O."/>
            <person name="Roques C."/>
            <person name="Iampietro C."/>
            <person name="Lluch J."/>
            <person name="Castinel A."/>
            <person name="Donnadieu C."/>
            <person name="Desvignes T."/>
            <person name="Floi Bucao C."/>
            <person name="Jouanno E."/>
            <person name="Wen M."/>
            <person name="Mejri S."/>
            <person name="Dirks R."/>
            <person name="Jansen H."/>
            <person name="Henkel C."/>
            <person name="Chen W.J."/>
            <person name="Zahm M."/>
            <person name="Cabau C."/>
            <person name="Klopp C."/>
            <person name="Thompson A.W."/>
            <person name="Robinson-Rechavi M."/>
            <person name="Braasch I."/>
            <person name="Lecointre G."/>
            <person name="Bobe J."/>
            <person name="Postlethwait J.H."/>
            <person name="Berthelot C."/>
            <person name="Roest Crollius H."/>
            <person name="Guiguen Y."/>
        </authorList>
    </citation>
    <scope>NUCLEOTIDE SEQUENCE</scope>
    <source>
        <strain evidence="2">NC1722</strain>
    </source>
</reference>
<evidence type="ECO:0000313" key="3">
    <source>
        <dbReference type="Proteomes" id="UP001221898"/>
    </source>
</evidence>
<organism evidence="2 3">
    <name type="scientific">Aldrovandia affinis</name>
    <dbReference type="NCBI Taxonomy" id="143900"/>
    <lineage>
        <taxon>Eukaryota</taxon>
        <taxon>Metazoa</taxon>
        <taxon>Chordata</taxon>
        <taxon>Craniata</taxon>
        <taxon>Vertebrata</taxon>
        <taxon>Euteleostomi</taxon>
        <taxon>Actinopterygii</taxon>
        <taxon>Neopterygii</taxon>
        <taxon>Teleostei</taxon>
        <taxon>Notacanthiformes</taxon>
        <taxon>Halosauridae</taxon>
        <taxon>Aldrovandia</taxon>
    </lineage>
</organism>
<sequence>MEQFRWALVVPTVNRSFCVKSITEEQGPGPLWSKQPSADTYSDILTINETIVPVTSLMVFNDTVIRPRAIQGCGTLQGLSFKVRNERGQRPSGNAGRKPPCFAVNEASHEEQRRETSVPLPPSVTTCQNVSQLVRGGPPIFDL</sequence>
<keyword evidence="3" id="KW-1185">Reference proteome</keyword>
<proteinExistence type="predicted"/>
<comment type="caution">
    <text evidence="2">The sequence shown here is derived from an EMBL/GenBank/DDBJ whole genome shotgun (WGS) entry which is preliminary data.</text>
</comment>
<gene>
    <name evidence="2" type="ORF">AAFF_G00077190</name>
</gene>
<evidence type="ECO:0000313" key="2">
    <source>
        <dbReference type="EMBL" id="KAJ8392355.1"/>
    </source>
</evidence>
<name>A0AAD7WDA1_9TELE</name>
<dbReference type="AlphaFoldDB" id="A0AAD7WDA1"/>
<protein>
    <submittedName>
        <fullName evidence="2">Uncharacterized protein</fullName>
    </submittedName>
</protein>
<evidence type="ECO:0000256" key="1">
    <source>
        <dbReference type="SAM" id="MobiDB-lite"/>
    </source>
</evidence>
<accession>A0AAD7WDA1</accession>
<feature type="region of interest" description="Disordered" evidence="1">
    <location>
        <begin position="86"/>
        <end position="122"/>
    </location>
</feature>
<dbReference type="EMBL" id="JAINUG010000147">
    <property type="protein sequence ID" value="KAJ8392355.1"/>
    <property type="molecule type" value="Genomic_DNA"/>
</dbReference>
<dbReference type="Proteomes" id="UP001221898">
    <property type="component" value="Unassembled WGS sequence"/>
</dbReference>